<accession>A0A7X9NRW0</accession>
<dbReference type="AlphaFoldDB" id="A0A7X9NRW0"/>
<proteinExistence type="predicted"/>
<feature type="compositionally biased region" description="Polar residues" evidence="1">
    <location>
        <begin position="1"/>
        <end position="36"/>
    </location>
</feature>
<gene>
    <name evidence="2" type="ORF">HF844_06225</name>
</gene>
<protein>
    <submittedName>
        <fullName evidence="2">Uncharacterized protein</fullName>
    </submittedName>
</protein>
<dbReference type="EMBL" id="JABAGI010000008">
    <property type="protein sequence ID" value="NME62392.1"/>
    <property type="molecule type" value="Genomic_DNA"/>
</dbReference>
<comment type="caution">
    <text evidence="2">The sequence shown here is derived from an EMBL/GenBank/DDBJ whole genome shotgun (WGS) entry which is preliminary data.</text>
</comment>
<organism evidence="2 3">
    <name type="scientific">Bifidobacterium thermophilum</name>
    <dbReference type="NCBI Taxonomy" id="33905"/>
    <lineage>
        <taxon>Bacteria</taxon>
        <taxon>Bacillati</taxon>
        <taxon>Actinomycetota</taxon>
        <taxon>Actinomycetes</taxon>
        <taxon>Bifidobacteriales</taxon>
        <taxon>Bifidobacteriaceae</taxon>
        <taxon>Bifidobacterium</taxon>
    </lineage>
</organism>
<reference evidence="2 3" key="1">
    <citation type="submission" date="2020-04" db="EMBL/GenBank/DDBJ databases">
        <authorList>
            <person name="Hitch T.C.A."/>
            <person name="Wylensek D."/>
            <person name="Clavel T."/>
        </authorList>
    </citation>
    <scope>NUCLEOTIDE SEQUENCE [LARGE SCALE GENOMIC DNA]</scope>
    <source>
        <strain evidence="2 3">BSM-130-P53-3C</strain>
    </source>
</reference>
<dbReference type="Proteomes" id="UP000588369">
    <property type="component" value="Unassembled WGS sequence"/>
</dbReference>
<evidence type="ECO:0000313" key="3">
    <source>
        <dbReference type="Proteomes" id="UP000588369"/>
    </source>
</evidence>
<name>A0A7X9NRW0_9BIFI</name>
<feature type="region of interest" description="Disordered" evidence="1">
    <location>
        <begin position="1"/>
        <end position="45"/>
    </location>
</feature>
<evidence type="ECO:0000256" key="1">
    <source>
        <dbReference type="SAM" id="MobiDB-lite"/>
    </source>
</evidence>
<sequence length="105" mass="11023">MTSGLSNTRWRRIATTSSQTLHPANSSPQKNPTKNNPPGAHTATATGIAISATMMRAGRGFLGLDAAGSGTVWSSVFFSIVFSAASSSWHSIFVPNVIFSYGDFA</sequence>
<evidence type="ECO:0000313" key="2">
    <source>
        <dbReference type="EMBL" id="NME62392.1"/>
    </source>
</evidence>